<evidence type="ECO:0008006" key="3">
    <source>
        <dbReference type="Google" id="ProtNLM"/>
    </source>
</evidence>
<accession>A0ABR8S7S7</accession>
<name>A0ABR8S7S7_9BURK</name>
<protein>
    <recommendedName>
        <fullName evidence="3">DUF3025 domain-containing protein</fullName>
    </recommendedName>
</protein>
<gene>
    <name evidence="1" type="ORF">H9646_03445</name>
</gene>
<dbReference type="Proteomes" id="UP000634919">
    <property type="component" value="Unassembled WGS sequence"/>
</dbReference>
<organism evidence="1 2">
    <name type="scientific">Comamonas avium</name>
    <dbReference type="NCBI Taxonomy" id="2762231"/>
    <lineage>
        <taxon>Bacteria</taxon>
        <taxon>Pseudomonadati</taxon>
        <taxon>Pseudomonadota</taxon>
        <taxon>Betaproteobacteria</taxon>
        <taxon>Burkholderiales</taxon>
        <taxon>Comamonadaceae</taxon>
        <taxon>Comamonas</taxon>
    </lineage>
</organism>
<sequence>MEKQKLPTKQGRPPKDAALALRDRYWVLYLKSHLPQDSYASLERKLLPNLRITQREHGEGFSQPNSLSKVAAGARGLSSSLEGLPDVVRNAEALLPGAIAAYNSILWRALAEPNAWLESCQQVAPEVRSRLLAHHFRALPVRHAWRDYPGALSLYGIRRVSRLWHRDALGLLLCQCPPAIGLSELSFTAENYVLHLLNWACRKDEALLAVKDDLLTLIGGRYGLKRQADAVNKDRIFLAPRLGGISYHMRMLLGP</sequence>
<proteinExistence type="predicted"/>
<evidence type="ECO:0000313" key="2">
    <source>
        <dbReference type="Proteomes" id="UP000634919"/>
    </source>
</evidence>
<dbReference type="EMBL" id="JACSQK010000002">
    <property type="protein sequence ID" value="MBD7959525.1"/>
    <property type="molecule type" value="Genomic_DNA"/>
</dbReference>
<dbReference type="RefSeq" id="WP_191721943.1">
    <property type="nucleotide sequence ID" value="NZ_JACSQK010000002.1"/>
</dbReference>
<keyword evidence="2" id="KW-1185">Reference proteome</keyword>
<evidence type="ECO:0000313" key="1">
    <source>
        <dbReference type="EMBL" id="MBD7959525.1"/>
    </source>
</evidence>
<comment type="caution">
    <text evidence="1">The sequence shown here is derived from an EMBL/GenBank/DDBJ whole genome shotgun (WGS) entry which is preliminary data.</text>
</comment>
<reference evidence="1 2" key="1">
    <citation type="submission" date="2020-08" db="EMBL/GenBank/DDBJ databases">
        <title>A Genomic Blueprint of the Chicken Gut Microbiome.</title>
        <authorList>
            <person name="Gilroy R."/>
            <person name="Ravi A."/>
            <person name="Getino M."/>
            <person name="Pursley I."/>
            <person name="Horton D.L."/>
            <person name="Alikhan N.-F."/>
            <person name="Baker D."/>
            <person name="Gharbi K."/>
            <person name="Hall N."/>
            <person name="Watson M."/>
            <person name="Adriaenssens E.M."/>
            <person name="Foster-Nyarko E."/>
            <person name="Jarju S."/>
            <person name="Secka A."/>
            <person name="Antonio M."/>
            <person name="Oren A."/>
            <person name="Chaudhuri R."/>
            <person name="La Ragione R.M."/>
            <person name="Hildebrand F."/>
            <person name="Pallen M.J."/>
        </authorList>
    </citation>
    <scope>NUCLEOTIDE SEQUENCE [LARGE SCALE GENOMIC DNA]</scope>
    <source>
        <strain evidence="1 2">Sa2CVA6</strain>
    </source>
</reference>